<dbReference type="AlphaFoldDB" id="A0A081NIW1"/>
<dbReference type="Proteomes" id="UP000028073">
    <property type="component" value="Unassembled WGS sequence"/>
</dbReference>
<gene>
    <name evidence="5" type="ORF">GZ78_12845</name>
</gene>
<keyword evidence="3" id="KW-0472">Membrane</keyword>
<dbReference type="EMBL" id="JOKH01000002">
    <property type="protein sequence ID" value="KEQ18384.1"/>
    <property type="molecule type" value="Genomic_DNA"/>
</dbReference>
<evidence type="ECO:0000256" key="3">
    <source>
        <dbReference type="SAM" id="Phobius"/>
    </source>
</evidence>
<dbReference type="eggNOG" id="COG1651">
    <property type="taxonomic scope" value="Bacteria"/>
</dbReference>
<keyword evidence="3" id="KW-1133">Transmembrane helix</keyword>
<dbReference type="InterPro" id="IPR023205">
    <property type="entry name" value="DsbA/DsbL"/>
</dbReference>
<protein>
    <recommendedName>
        <fullName evidence="4">Thioredoxin-like fold domain-containing protein</fullName>
    </recommendedName>
</protein>
<keyword evidence="1" id="KW-0732">Signal</keyword>
<evidence type="ECO:0000259" key="4">
    <source>
        <dbReference type="Pfam" id="PF13462"/>
    </source>
</evidence>
<dbReference type="Pfam" id="PF13462">
    <property type="entry name" value="Thioredoxin_4"/>
    <property type="match status" value="1"/>
</dbReference>
<evidence type="ECO:0000256" key="1">
    <source>
        <dbReference type="ARBA" id="ARBA00022729"/>
    </source>
</evidence>
<keyword evidence="3" id="KW-0812">Transmembrane</keyword>
<feature type="transmembrane region" description="Helical" evidence="3">
    <location>
        <begin position="39"/>
        <end position="58"/>
    </location>
</feature>
<evidence type="ECO:0000313" key="6">
    <source>
        <dbReference type="Proteomes" id="UP000028073"/>
    </source>
</evidence>
<feature type="disulfide bond" description="Redox-active" evidence="2">
    <location>
        <begin position="86"/>
        <end position="89"/>
    </location>
</feature>
<organism evidence="5 6">
    <name type="scientific">Endozoicomonas numazuensis</name>
    <dbReference type="NCBI Taxonomy" id="1137799"/>
    <lineage>
        <taxon>Bacteria</taxon>
        <taxon>Pseudomonadati</taxon>
        <taxon>Pseudomonadota</taxon>
        <taxon>Gammaproteobacteria</taxon>
        <taxon>Oceanospirillales</taxon>
        <taxon>Endozoicomonadaceae</taxon>
        <taxon>Endozoicomonas</taxon>
    </lineage>
</organism>
<dbReference type="InterPro" id="IPR050824">
    <property type="entry name" value="Thiol_disulfide_DsbA"/>
</dbReference>
<accession>A0A081NIW1</accession>
<keyword evidence="6" id="KW-1185">Reference proteome</keyword>
<dbReference type="PIRSF" id="PIRSF001488">
    <property type="entry name" value="Tdi_protein"/>
    <property type="match status" value="1"/>
</dbReference>
<evidence type="ECO:0000313" key="5">
    <source>
        <dbReference type="EMBL" id="KEQ18384.1"/>
    </source>
</evidence>
<dbReference type="InterPro" id="IPR012336">
    <property type="entry name" value="Thioredoxin-like_fold"/>
</dbReference>
<sequence length="236" mass="26966">MGDEYVNQSPGLKGQFYLREMSIAGSFECTGNLFVKKPLALILLLLAMPMTVFATNFVEGKDFTRLPASFEKSTQPTLAEVFSVYCHNCYRWDQEMIDSVKQRMEKKDVSFRQKHIAYVAEFGDRASEALAVVKGTAHAELVKDGLFEAVQKGNPGEWENEEAFFKTLSQSGLSREEFQKRLKDPVVQARLKNWKMYEETLPSVPSFVVNGQYLVNMSSIRSFDQFYSLIDYLLTL</sequence>
<evidence type="ECO:0000256" key="2">
    <source>
        <dbReference type="PIRSR" id="PIRSR001488-1"/>
    </source>
</evidence>
<dbReference type="Gene3D" id="3.40.30.10">
    <property type="entry name" value="Glutaredoxin"/>
    <property type="match status" value="1"/>
</dbReference>
<dbReference type="PANTHER" id="PTHR35891">
    <property type="entry name" value="THIOL:DISULFIDE INTERCHANGE PROTEIN DSBA"/>
    <property type="match status" value="1"/>
</dbReference>
<dbReference type="PANTHER" id="PTHR35891:SF3">
    <property type="entry name" value="THIOL:DISULFIDE INTERCHANGE PROTEIN DSBL"/>
    <property type="match status" value="1"/>
</dbReference>
<name>A0A081NIW1_9GAMM</name>
<proteinExistence type="predicted"/>
<feature type="domain" description="Thioredoxin-like fold" evidence="4">
    <location>
        <begin position="73"/>
        <end position="222"/>
    </location>
</feature>
<dbReference type="SUPFAM" id="SSF52833">
    <property type="entry name" value="Thioredoxin-like"/>
    <property type="match status" value="1"/>
</dbReference>
<reference evidence="5 6" key="1">
    <citation type="submission" date="2014-06" db="EMBL/GenBank/DDBJ databases">
        <title>Whole Genome Sequences of Three Symbiotic Endozoicomonas Bacteria.</title>
        <authorList>
            <person name="Neave M.J."/>
            <person name="Apprill A."/>
            <person name="Voolstra C.R."/>
        </authorList>
    </citation>
    <scope>NUCLEOTIDE SEQUENCE [LARGE SCALE GENOMIC DNA]</scope>
    <source>
        <strain evidence="5 6">DSM 25634</strain>
    </source>
</reference>
<dbReference type="STRING" id="1137799.GZ78_12845"/>
<comment type="caution">
    <text evidence="5">The sequence shown here is derived from an EMBL/GenBank/DDBJ whole genome shotgun (WGS) entry which is preliminary data.</text>
</comment>
<dbReference type="InterPro" id="IPR036249">
    <property type="entry name" value="Thioredoxin-like_sf"/>
</dbReference>